<dbReference type="EMBL" id="CP058560">
    <property type="protein sequence ID" value="QUH24359.1"/>
    <property type="molecule type" value="Genomic_DNA"/>
</dbReference>
<proteinExistence type="predicted"/>
<organism evidence="2 3">
    <name type="scientific">Methanobacterium alkalithermotolerans</name>
    <dbReference type="NCBI Taxonomy" id="2731220"/>
    <lineage>
        <taxon>Archaea</taxon>
        <taxon>Methanobacteriati</taxon>
        <taxon>Methanobacteriota</taxon>
        <taxon>Methanomada group</taxon>
        <taxon>Methanobacteria</taxon>
        <taxon>Methanobacteriales</taxon>
        <taxon>Methanobacteriaceae</taxon>
        <taxon>Methanobacterium</taxon>
    </lineage>
</organism>
<protein>
    <submittedName>
        <fullName evidence="2">DUF5379 family protein</fullName>
    </submittedName>
</protein>
<keyword evidence="1" id="KW-0472">Membrane</keyword>
<evidence type="ECO:0000313" key="2">
    <source>
        <dbReference type="EMBL" id="QUH24359.1"/>
    </source>
</evidence>
<dbReference type="AlphaFoldDB" id="A0A8T8K8U8"/>
<keyword evidence="1" id="KW-0812">Transmembrane</keyword>
<feature type="transmembrane region" description="Helical" evidence="1">
    <location>
        <begin position="12"/>
        <end position="32"/>
    </location>
</feature>
<dbReference type="Proteomes" id="UP000681041">
    <property type="component" value="Chromosome"/>
</dbReference>
<keyword evidence="3" id="KW-1185">Reference proteome</keyword>
<dbReference type="KEGG" id="meme:HYG87_09065"/>
<dbReference type="InterPro" id="IPR043941">
    <property type="entry name" value="EMC6-arch"/>
</dbReference>
<feature type="transmembrane region" description="Helical" evidence="1">
    <location>
        <begin position="38"/>
        <end position="55"/>
    </location>
</feature>
<sequence>MDVDAKMAGIHVVGAIIAAFVSFTISNGSIAALGNNQALGTLAGLVILIIVGNLSERILGKEAVGGFKGWLWSGIVPFMFIWFVAWSMLLNLT</sequence>
<reference evidence="2" key="1">
    <citation type="submission" date="2020-07" db="EMBL/GenBank/DDBJ databases">
        <title>Methanobacterium. sp. MethCan genome.</title>
        <authorList>
            <person name="Postec A."/>
            <person name="Quemeneur M."/>
        </authorList>
    </citation>
    <scope>NUCLEOTIDE SEQUENCE</scope>
    <source>
        <strain evidence="2">MethCAN</strain>
    </source>
</reference>
<dbReference type="OrthoDB" id="64172at2157"/>
<gene>
    <name evidence="2" type="ORF">HYG87_09065</name>
</gene>
<name>A0A8T8K8U8_9EURY</name>
<accession>A0A8T8K8U8</accession>
<dbReference type="Pfam" id="PF19094">
    <property type="entry name" value="EMC6_arch"/>
    <property type="match status" value="1"/>
</dbReference>
<keyword evidence="1" id="KW-1133">Transmembrane helix</keyword>
<feature type="transmembrane region" description="Helical" evidence="1">
    <location>
        <begin position="67"/>
        <end position="89"/>
    </location>
</feature>
<evidence type="ECO:0000256" key="1">
    <source>
        <dbReference type="SAM" id="Phobius"/>
    </source>
</evidence>
<evidence type="ECO:0000313" key="3">
    <source>
        <dbReference type="Proteomes" id="UP000681041"/>
    </source>
</evidence>